<dbReference type="InterPro" id="IPR022673">
    <property type="entry name" value="Hexokinase_C"/>
</dbReference>
<name>A0AAD4LAQ0_9AGAM</name>
<gene>
    <name evidence="7" type="ORF">EDB92DRAFT_1950679</name>
</gene>
<organism evidence="7 8">
    <name type="scientific">Lactarius akahatsu</name>
    <dbReference type="NCBI Taxonomy" id="416441"/>
    <lineage>
        <taxon>Eukaryota</taxon>
        <taxon>Fungi</taxon>
        <taxon>Dikarya</taxon>
        <taxon>Basidiomycota</taxon>
        <taxon>Agaricomycotina</taxon>
        <taxon>Agaricomycetes</taxon>
        <taxon>Russulales</taxon>
        <taxon>Russulaceae</taxon>
        <taxon>Lactarius</taxon>
    </lineage>
</organism>
<dbReference type="InterPro" id="IPR043129">
    <property type="entry name" value="ATPase_NBD"/>
</dbReference>
<dbReference type="GO" id="GO:0005524">
    <property type="term" value="F:ATP binding"/>
    <property type="evidence" value="ECO:0007669"/>
    <property type="project" value="UniProtKB-UniRule"/>
</dbReference>
<accession>A0AAD4LAQ0</accession>
<dbReference type="GO" id="GO:0008865">
    <property type="term" value="F:fructokinase activity"/>
    <property type="evidence" value="ECO:0007669"/>
    <property type="project" value="TreeGrafter"/>
</dbReference>
<comment type="pathway">
    <text evidence="1">Carbohydrate degradation; glycolysis; D-glyceraldehyde 3-phosphate and glycerone phosphate from D-glucose: step 1/4.</text>
</comment>
<dbReference type="GO" id="GO:0005829">
    <property type="term" value="C:cytosol"/>
    <property type="evidence" value="ECO:0007669"/>
    <property type="project" value="TreeGrafter"/>
</dbReference>
<evidence type="ECO:0000256" key="4">
    <source>
        <dbReference type="ARBA" id="ARBA00044613"/>
    </source>
</evidence>
<dbReference type="PANTHER" id="PTHR19443:SF16">
    <property type="entry name" value="HEXOKINASE TYPE 1-RELATED"/>
    <property type="match status" value="1"/>
</dbReference>
<dbReference type="SUPFAM" id="SSF53067">
    <property type="entry name" value="Actin-like ATPase domain"/>
    <property type="match status" value="1"/>
</dbReference>
<dbReference type="GO" id="GO:0005536">
    <property type="term" value="F:D-glucose binding"/>
    <property type="evidence" value="ECO:0007669"/>
    <property type="project" value="InterPro"/>
</dbReference>
<dbReference type="PANTHER" id="PTHR19443">
    <property type="entry name" value="HEXOKINASE"/>
    <property type="match status" value="1"/>
</dbReference>
<evidence type="ECO:0000256" key="5">
    <source>
        <dbReference type="RuleBase" id="RU362007"/>
    </source>
</evidence>
<feature type="domain" description="Hexokinase C-terminal" evidence="6">
    <location>
        <begin position="19"/>
        <end position="133"/>
    </location>
</feature>
<dbReference type="GO" id="GO:0005739">
    <property type="term" value="C:mitochondrion"/>
    <property type="evidence" value="ECO:0007669"/>
    <property type="project" value="TreeGrafter"/>
</dbReference>
<comment type="similarity">
    <text evidence="5">Belongs to the hexokinase family.</text>
</comment>
<evidence type="ECO:0000313" key="8">
    <source>
        <dbReference type="Proteomes" id="UP001201163"/>
    </source>
</evidence>
<dbReference type="EMBL" id="JAKELL010000074">
    <property type="protein sequence ID" value="KAH8984619.1"/>
    <property type="molecule type" value="Genomic_DNA"/>
</dbReference>
<evidence type="ECO:0000256" key="2">
    <source>
        <dbReference type="ARBA" id="ARBA00005028"/>
    </source>
</evidence>
<dbReference type="Gene3D" id="3.40.367.20">
    <property type="match status" value="1"/>
</dbReference>
<sequence length="195" mass="21501">MPLGLTFSFPVKRTVLDKYEKFISGMYLGEITRNTLLALVDAAPQPILFGSKAPEQALRARHGGAQPRRDGSKEDDAAAALVEDPGNLVLAMLRCLKRREIVQEHFSHKPCEVSLRDAALVVRRSAWLSARQTICDRPRLEFVTPFSWLRGVHAGGLRILLGEEVEKRVEMGLAKDGSGVGITPGALRATNNKKF</sequence>
<keyword evidence="5" id="KW-0067">ATP-binding</keyword>
<dbReference type="InterPro" id="IPR001312">
    <property type="entry name" value="Hexokinase"/>
</dbReference>
<dbReference type="GO" id="GO:0006096">
    <property type="term" value="P:glycolytic process"/>
    <property type="evidence" value="ECO:0007669"/>
    <property type="project" value="UniProtKB-KW"/>
</dbReference>
<reference evidence="7" key="1">
    <citation type="submission" date="2022-01" db="EMBL/GenBank/DDBJ databases">
        <title>Comparative genomics reveals a dynamic genome evolution in the ectomycorrhizal milk-cap (Lactarius) mushrooms.</title>
        <authorList>
            <consortium name="DOE Joint Genome Institute"/>
            <person name="Lebreton A."/>
            <person name="Tang N."/>
            <person name="Kuo A."/>
            <person name="LaButti K."/>
            <person name="Drula E."/>
            <person name="Barry K."/>
            <person name="Clum A."/>
            <person name="Lipzen A."/>
            <person name="Mousain D."/>
            <person name="Ng V."/>
            <person name="Wang R."/>
            <person name="Wang X."/>
            <person name="Dai Y."/>
            <person name="Henrissat B."/>
            <person name="Grigoriev I.V."/>
            <person name="Guerin-Laguette A."/>
            <person name="Yu F."/>
            <person name="Martin F.M."/>
        </authorList>
    </citation>
    <scope>NUCLEOTIDE SEQUENCE</scope>
    <source>
        <strain evidence="7">QP</strain>
    </source>
</reference>
<dbReference type="Proteomes" id="UP001201163">
    <property type="component" value="Unassembled WGS sequence"/>
</dbReference>
<evidence type="ECO:0000313" key="7">
    <source>
        <dbReference type="EMBL" id="KAH8984619.1"/>
    </source>
</evidence>
<evidence type="ECO:0000259" key="6">
    <source>
        <dbReference type="Pfam" id="PF03727"/>
    </source>
</evidence>
<comment type="caution">
    <text evidence="7">The sequence shown here is derived from an EMBL/GenBank/DDBJ whole genome shotgun (WGS) entry which is preliminary data.</text>
</comment>
<keyword evidence="3 5" id="KW-0324">Glycolysis</keyword>
<dbReference type="Pfam" id="PF03727">
    <property type="entry name" value="Hexokinase_2"/>
    <property type="match status" value="1"/>
</dbReference>
<comment type="pathway">
    <text evidence="2">Carbohydrate metabolism; hexose metabolism.</text>
</comment>
<proteinExistence type="inferred from homology"/>
<comment type="catalytic activity">
    <reaction evidence="4">
        <text>a D-hexose + ATP = a D-hexose 6-phosphate + ADP + H(+)</text>
        <dbReference type="Rhea" id="RHEA:22740"/>
        <dbReference type="ChEBI" id="CHEBI:4194"/>
        <dbReference type="ChEBI" id="CHEBI:15378"/>
        <dbReference type="ChEBI" id="CHEBI:30616"/>
        <dbReference type="ChEBI" id="CHEBI:229467"/>
        <dbReference type="ChEBI" id="CHEBI:456216"/>
        <dbReference type="EC" id="2.7.1.1"/>
    </reaction>
    <physiologicalReaction direction="left-to-right" evidence="4">
        <dbReference type="Rhea" id="RHEA:22741"/>
    </physiologicalReaction>
</comment>
<evidence type="ECO:0000256" key="1">
    <source>
        <dbReference type="ARBA" id="ARBA00004888"/>
    </source>
</evidence>
<dbReference type="GO" id="GO:0004340">
    <property type="term" value="F:glucokinase activity"/>
    <property type="evidence" value="ECO:0007669"/>
    <property type="project" value="TreeGrafter"/>
</dbReference>
<dbReference type="PRINTS" id="PR00475">
    <property type="entry name" value="HEXOKINASE"/>
</dbReference>
<keyword evidence="5" id="KW-0808">Transferase</keyword>
<keyword evidence="5" id="KW-0547">Nucleotide-binding</keyword>
<keyword evidence="5" id="KW-0418">Kinase</keyword>
<dbReference type="AlphaFoldDB" id="A0AAD4LAQ0"/>
<dbReference type="GO" id="GO:0006006">
    <property type="term" value="P:glucose metabolic process"/>
    <property type="evidence" value="ECO:0007669"/>
    <property type="project" value="TreeGrafter"/>
</dbReference>
<evidence type="ECO:0000256" key="3">
    <source>
        <dbReference type="ARBA" id="ARBA00023152"/>
    </source>
</evidence>
<keyword evidence="8" id="KW-1185">Reference proteome</keyword>
<dbReference type="EC" id="2.7.1.-" evidence="5"/>
<protein>
    <recommendedName>
        <fullName evidence="5">Phosphotransferase</fullName>
        <ecNumber evidence="5">2.7.1.-</ecNumber>
    </recommendedName>
</protein>
<dbReference type="GO" id="GO:0001678">
    <property type="term" value="P:intracellular glucose homeostasis"/>
    <property type="evidence" value="ECO:0007669"/>
    <property type="project" value="InterPro"/>
</dbReference>